<evidence type="ECO:0000313" key="4">
    <source>
        <dbReference type="EMBL" id="NEB84535.1"/>
    </source>
</evidence>
<dbReference type="Gene3D" id="3.60.40.10">
    <property type="entry name" value="PPM-type phosphatase domain"/>
    <property type="match status" value="1"/>
</dbReference>
<feature type="domain" description="PPM-type phosphatase" evidence="3">
    <location>
        <begin position="135"/>
        <end position="352"/>
    </location>
</feature>
<keyword evidence="2" id="KW-0812">Transmembrane</keyword>
<reference evidence="4" key="1">
    <citation type="submission" date="2020-01" db="EMBL/GenBank/DDBJ databases">
        <title>Insect and environment-associated Actinomycetes.</title>
        <authorList>
            <person name="Currrie C."/>
            <person name="Chevrette M."/>
            <person name="Carlson C."/>
            <person name="Stubbendieck R."/>
            <person name="Wendt-Pienkowski E."/>
        </authorList>
    </citation>
    <scope>NUCLEOTIDE SEQUENCE</scope>
    <source>
        <strain evidence="4">SID505</strain>
    </source>
</reference>
<proteinExistence type="predicted"/>
<evidence type="ECO:0000256" key="1">
    <source>
        <dbReference type="ARBA" id="ARBA00022801"/>
    </source>
</evidence>
<dbReference type="InterPro" id="IPR001932">
    <property type="entry name" value="PPM-type_phosphatase-like_dom"/>
</dbReference>
<keyword evidence="2" id="KW-1133">Transmembrane helix</keyword>
<accession>A0A6G3SPF0</accession>
<name>A0A6G3SPF0_STRAQ</name>
<dbReference type="Pfam" id="PF07228">
    <property type="entry name" value="SpoIIE"/>
    <property type="match status" value="1"/>
</dbReference>
<dbReference type="EMBL" id="JAAGMK010000267">
    <property type="protein sequence ID" value="NEB84535.1"/>
    <property type="molecule type" value="Genomic_DNA"/>
</dbReference>
<feature type="transmembrane region" description="Helical" evidence="2">
    <location>
        <begin position="54"/>
        <end position="71"/>
    </location>
</feature>
<dbReference type="AlphaFoldDB" id="A0A6G3SPF0"/>
<organism evidence="4">
    <name type="scientific">Streptomyces anulatus</name>
    <name type="common">Streptomyces chrysomallus</name>
    <dbReference type="NCBI Taxonomy" id="1892"/>
    <lineage>
        <taxon>Bacteria</taxon>
        <taxon>Bacillati</taxon>
        <taxon>Actinomycetota</taxon>
        <taxon>Actinomycetes</taxon>
        <taxon>Kitasatosporales</taxon>
        <taxon>Streptomycetaceae</taxon>
        <taxon>Streptomyces</taxon>
    </lineage>
</organism>
<dbReference type="GO" id="GO:0016791">
    <property type="term" value="F:phosphatase activity"/>
    <property type="evidence" value="ECO:0007669"/>
    <property type="project" value="TreeGrafter"/>
</dbReference>
<dbReference type="RefSeq" id="WP_164257213.1">
    <property type="nucleotide sequence ID" value="NZ_JAAGMK010000267.1"/>
</dbReference>
<dbReference type="PANTHER" id="PTHR43156:SF2">
    <property type="entry name" value="STAGE II SPORULATION PROTEIN E"/>
    <property type="match status" value="1"/>
</dbReference>
<comment type="caution">
    <text evidence="4">The sequence shown here is derived from an EMBL/GenBank/DDBJ whole genome shotgun (WGS) entry which is preliminary data.</text>
</comment>
<gene>
    <name evidence="4" type="ORF">G3I43_10150</name>
</gene>
<feature type="transmembrane region" description="Helical" evidence="2">
    <location>
        <begin position="83"/>
        <end position="100"/>
    </location>
</feature>
<keyword evidence="2" id="KW-0472">Membrane</keyword>
<evidence type="ECO:0000256" key="2">
    <source>
        <dbReference type="SAM" id="Phobius"/>
    </source>
</evidence>
<evidence type="ECO:0000259" key="3">
    <source>
        <dbReference type="SMART" id="SM00331"/>
    </source>
</evidence>
<dbReference type="PANTHER" id="PTHR43156">
    <property type="entry name" value="STAGE II SPORULATION PROTEIN E-RELATED"/>
    <property type="match status" value="1"/>
</dbReference>
<dbReference type="SMART" id="SM00331">
    <property type="entry name" value="PP2C_SIG"/>
    <property type="match status" value="1"/>
</dbReference>
<sequence length="405" mass="42235">MRHLKSLPRGAVDCGGVCAVLAVALADVATGDEARFLPAYAIGPAVSTRRGTPLAVIATGTIAALVAALLALSDGTLATRRGLSALTVIILFTGFAAAAAKHRRRQETRLAATRRVAHAAQHAIAPPLPAAHGPVRMASSYASADPHARIGGDLCEVVPIKDGVRILIGDVQGKGLGTVALSTALLSAFRESAPSETHLETVGLRMSCALLRRPDEERFATLALAELTSQGHLTALNYGHPSPHVINADGAPLWADAAPSGLPLGLAALADSEPGRHSTTLRAGDRVLFHTDGLTEARDQDGHFYPLDERTATLRDAPLETCLERLRADIRFHTAPDLQDAPDDSALLLIEFDGAPADSLPLLSSHPAPDLAPASPSAEELGCTVCAVTACPLRTTLEGRRPNGR</sequence>
<keyword evidence="1" id="KW-0378">Hydrolase</keyword>
<dbReference type="InterPro" id="IPR052016">
    <property type="entry name" value="Bact_Sigma-Reg"/>
</dbReference>
<protein>
    <submittedName>
        <fullName evidence="4">Serine/threonine-protein phosphatase</fullName>
    </submittedName>
</protein>
<dbReference type="InterPro" id="IPR036457">
    <property type="entry name" value="PPM-type-like_dom_sf"/>
</dbReference>